<sequence>MVIHFDLCPDTALKQPLLLTGHPVGDMDGAMAEVRHLGPVLFFLSSASFNRSIRHA</sequence>
<comment type="caution">
    <text evidence="1">The sequence shown here is derived from an EMBL/GenBank/DDBJ whole genome shotgun (WGS) entry which is preliminary data.</text>
</comment>
<evidence type="ECO:0000313" key="2">
    <source>
        <dbReference type="Proteomes" id="UP000004221"/>
    </source>
</evidence>
<evidence type="ECO:0000313" key="1">
    <source>
        <dbReference type="EMBL" id="CCF83987.1"/>
    </source>
</evidence>
<organism evidence="1 2">
    <name type="scientific">Nitrolancea hollandica Lb</name>
    <dbReference type="NCBI Taxonomy" id="1129897"/>
    <lineage>
        <taxon>Bacteria</taxon>
        <taxon>Pseudomonadati</taxon>
        <taxon>Thermomicrobiota</taxon>
        <taxon>Thermomicrobia</taxon>
        <taxon>Sphaerobacterales</taxon>
        <taxon>Sphaerobacterineae</taxon>
        <taxon>Sphaerobacteraceae</taxon>
        <taxon>Nitrolancea</taxon>
    </lineage>
</organism>
<name>I4EH25_9BACT</name>
<gene>
    <name evidence="1" type="ORF">NITHO_2960009</name>
</gene>
<protein>
    <submittedName>
        <fullName evidence="1">Uncharacterized protein</fullName>
    </submittedName>
</protein>
<dbReference type="EMBL" id="CAGS01000219">
    <property type="protein sequence ID" value="CCF83987.1"/>
    <property type="molecule type" value="Genomic_DNA"/>
</dbReference>
<accession>I4EH25</accession>
<dbReference type="AlphaFoldDB" id="I4EH25"/>
<reference evidence="1 2" key="1">
    <citation type="journal article" date="2012" name="ISME J.">
        <title>Nitrification expanded: discovery, physiology and genomics of a nitrite-oxidizing bacterium from the phylum Chloroflexi.</title>
        <authorList>
            <person name="Sorokin D.Y."/>
            <person name="Lucker S."/>
            <person name="Vejmelkova D."/>
            <person name="Kostrikina N.A."/>
            <person name="Kleerebezem R."/>
            <person name="Rijpstra W.I."/>
            <person name="Damste J.S."/>
            <person name="Le Paslier D."/>
            <person name="Muyzer G."/>
            <person name="Wagner M."/>
            <person name="van Loosdrecht M.C."/>
            <person name="Daims H."/>
        </authorList>
    </citation>
    <scope>NUCLEOTIDE SEQUENCE [LARGE SCALE GENOMIC DNA]</scope>
    <source>
        <strain evidence="2">none</strain>
    </source>
</reference>
<dbReference type="Proteomes" id="UP000004221">
    <property type="component" value="Unassembled WGS sequence"/>
</dbReference>
<keyword evidence="2" id="KW-1185">Reference proteome</keyword>
<proteinExistence type="predicted"/>